<dbReference type="GO" id="GO:0005524">
    <property type="term" value="F:ATP binding"/>
    <property type="evidence" value="ECO:0007669"/>
    <property type="project" value="UniProtKB-KW"/>
</dbReference>
<dbReference type="GO" id="GO:0005886">
    <property type="term" value="C:plasma membrane"/>
    <property type="evidence" value="ECO:0007669"/>
    <property type="project" value="UniProtKB-SubCell"/>
</dbReference>
<evidence type="ECO:0000256" key="6">
    <source>
        <dbReference type="ARBA" id="ARBA00022840"/>
    </source>
</evidence>
<dbReference type="NCBIfam" id="NF008453">
    <property type="entry name" value="PRK11308.1"/>
    <property type="match status" value="2"/>
</dbReference>
<dbReference type="InterPro" id="IPR017871">
    <property type="entry name" value="ABC_transporter-like_CS"/>
</dbReference>
<accession>A0A7S9QC36</accession>
<dbReference type="Pfam" id="PF00005">
    <property type="entry name" value="ABC_tran"/>
    <property type="match status" value="2"/>
</dbReference>
<dbReference type="Gene3D" id="3.40.50.300">
    <property type="entry name" value="P-loop containing nucleotide triphosphate hydrolases"/>
    <property type="match status" value="2"/>
</dbReference>
<evidence type="ECO:0000313" key="9">
    <source>
        <dbReference type="EMBL" id="QPH52671.1"/>
    </source>
</evidence>
<dbReference type="SUPFAM" id="SSF52540">
    <property type="entry name" value="P-loop containing nucleoside triphosphate hydrolases"/>
    <property type="match status" value="2"/>
</dbReference>
<keyword evidence="5" id="KW-0547">Nucleotide-binding</keyword>
<dbReference type="SMART" id="SM00382">
    <property type="entry name" value="AAA"/>
    <property type="match status" value="2"/>
</dbReference>
<organism evidence="9 10">
    <name type="scientific">Pontivivens ytuae</name>
    <dbReference type="NCBI Taxonomy" id="2789856"/>
    <lineage>
        <taxon>Bacteria</taxon>
        <taxon>Pseudomonadati</taxon>
        <taxon>Pseudomonadota</taxon>
        <taxon>Alphaproteobacteria</taxon>
        <taxon>Rhodobacterales</taxon>
        <taxon>Paracoccaceae</taxon>
        <taxon>Pontivivens</taxon>
    </lineage>
</organism>
<dbReference type="InterPro" id="IPR050388">
    <property type="entry name" value="ABC_Ni/Peptide_Import"/>
</dbReference>
<keyword evidence="6 9" id="KW-0067">ATP-binding</keyword>
<dbReference type="InterPro" id="IPR013563">
    <property type="entry name" value="Oligopep_ABC_C"/>
</dbReference>
<dbReference type="AlphaFoldDB" id="A0A7S9QC36"/>
<evidence type="ECO:0000256" key="2">
    <source>
        <dbReference type="ARBA" id="ARBA00005417"/>
    </source>
</evidence>
<dbReference type="InterPro" id="IPR003439">
    <property type="entry name" value="ABC_transporter-like_ATP-bd"/>
</dbReference>
<dbReference type="RefSeq" id="WP_196101882.1">
    <property type="nucleotide sequence ID" value="NZ_CP064942.1"/>
</dbReference>
<dbReference type="CDD" id="cd03257">
    <property type="entry name" value="ABC_NikE_OppD_transporters"/>
    <property type="match status" value="2"/>
</dbReference>
<dbReference type="GO" id="GO:0015833">
    <property type="term" value="P:peptide transport"/>
    <property type="evidence" value="ECO:0007669"/>
    <property type="project" value="InterPro"/>
</dbReference>
<dbReference type="Pfam" id="PF08352">
    <property type="entry name" value="oligo_HPY"/>
    <property type="match status" value="2"/>
</dbReference>
<dbReference type="NCBIfam" id="NF007739">
    <property type="entry name" value="PRK10419.1"/>
    <property type="match status" value="2"/>
</dbReference>
<reference evidence="9 10" key="1">
    <citation type="submission" date="2020-11" db="EMBL/GenBank/DDBJ databases">
        <title>Description of Pontivivens ytuae sp. nov. isolated from deep sea sediment of Mariana Trench.</title>
        <authorList>
            <person name="Wang Z."/>
            <person name="Sun Q.-L."/>
            <person name="Xu X.-D."/>
            <person name="Tang Y.-Z."/>
            <person name="Zhang J."/>
        </authorList>
    </citation>
    <scope>NUCLEOTIDE SEQUENCE [LARGE SCALE GENOMIC DNA]</scope>
    <source>
        <strain evidence="9 10">MT2928</strain>
    </source>
</reference>
<evidence type="ECO:0000313" key="10">
    <source>
        <dbReference type="Proteomes" id="UP000594800"/>
    </source>
</evidence>
<gene>
    <name evidence="9" type="ORF">I0K15_12710</name>
</gene>
<dbReference type="InterPro" id="IPR003593">
    <property type="entry name" value="AAA+_ATPase"/>
</dbReference>
<dbReference type="PROSITE" id="PS00211">
    <property type="entry name" value="ABC_TRANSPORTER_1"/>
    <property type="match status" value="2"/>
</dbReference>
<dbReference type="GO" id="GO:0016887">
    <property type="term" value="F:ATP hydrolysis activity"/>
    <property type="evidence" value="ECO:0007669"/>
    <property type="project" value="InterPro"/>
</dbReference>
<dbReference type="KEGG" id="poz:I0K15_12710"/>
<keyword evidence="3" id="KW-0813">Transport</keyword>
<evidence type="ECO:0000256" key="7">
    <source>
        <dbReference type="ARBA" id="ARBA00023136"/>
    </source>
</evidence>
<keyword evidence="7" id="KW-0472">Membrane</keyword>
<evidence type="ECO:0000256" key="4">
    <source>
        <dbReference type="ARBA" id="ARBA00022475"/>
    </source>
</evidence>
<dbReference type="PANTHER" id="PTHR43297">
    <property type="entry name" value="OLIGOPEPTIDE TRANSPORT ATP-BINDING PROTEIN APPD"/>
    <property type="match status" value="1"/>
</dbReference>
<proteinExistence type="inferred from homology"/>
<sequence>MSETRVLDIDDIRVTFDTPDGPVEAVRGVSMHVKPGETVAVVGESGSGKSQIMMAAMGLLAGNGTAAGAVRYRGQDLLSLSPRKLNALRGKKITMIFQEPMTSLDPLYRIGVQLSEPLRVHGGLSAKAAMARALELLKLVQIPKPEEKIRAYPHELSGGQRQRVMIAMALANDPDLLIADEPTTALDVTIQAEILQLLADLQERIGMSILFITHDLTIVEAFADRVYVMRKGLLEEEGPTDQIFGNPRTDYTKMLLAAEPEGTKAPVPANAPVLLKGENVEVTFGAPASLFGKDTTFRAVDGIDIALQKGQTIGVVGESGSGKSTLGRALLQLLPSDGTVVYQGDRIDGLDRGQMRRYRSHLQMVFQDPYGSLSPRMTVGEIIAEGLSVHAPDLPRKEREKQVAQVLTDVGLEPSFRNRFPHEFSGGQRQRIAIARAVILRPDVIVLDEPTSALDRSVQKQVIELLRRLQVENELSYIFISHDLAVVRALSDYVMVMKNGVVVEQGPTAEIFDSPRTEYTRKLMEAAFNLREVLKGQIQVKEATAAT</sequence>
<dbReference type="InterPro" id="IPR027417">
    <property type="entry name" value="P-loop_NTPase"/>
</dbReference>
<keyword evidence="4" id="KW-1003">Cell membrane</keyword>
<protein>
    <submittedName>
        <fullName evidence="9">ABC transporter ATP-binding protein</fullName>
    </submittedName>
</protein>
<keyword evidence="10" id="KW-1185">Reference proteome</keyword>
<evidence type="ECO:0000259" key="8">
    <source>
        <dbReference type="PROSITE" id="PS50893"/>
    </source>
</evidence>
<feature type="domain" description="ABC transporter" evidence="8">
    <location>
        <begin position="7"/>
        <end position="256"/>
    </location>
</feature>
<dbReference type="GO" id="GO:0055085">
    <property type="term" value="P:transmembrane transport"/>
    <property type="evidence" value="ECO:0007669"/>
    <property type="project" value="UniProtKB-ARBA"/>
</dbReference>
<name>A0A7S9QC36_9RHOB</name>
<evidence type="ECO:0000256" key="3">
    <source>
        <dbReference type="ARBA" id="ARBA00022448"/>
    </source>
</evidence>
<comment type="similarity">
    <text evidence="2">Belongs to the ABC transporter superfamily.</text>
</comment>
<evidence type="ECO:0000256" key="1">
    <source>
        <dbReference type="ARBA" id="ARBA00004417"/>
    </source>
</evidence>
<dbReference type="PROSITE" id="PS50893">
    <property type="entry name" value="ABC_TRANSPORTER_2"/>
    <property type="match status" value="2"/>
</dbReference>
<feature type="domain" description="ABC transporter" evidence="8">
    <location>
        <begin position="275"/>
        <end position="524"/>
    </location>
</feature>
<dbReference type="EMBL" id="CP064942">
    <property type="protein sequence ID" value="QPH52671.1"/>
    <property type="molecule type" value="Genomic_DNA"/>
</dbReference>
<dbReference type="Proteomes" id="UP000594800">
    <property type="component" value="Chromosome"/>
</dbReference>
<dbReference type="PANTHER" id="PTHR43297:SF2">
    <property type="entry name" value="DIPEPTIDE TRANSPORT ATP-BINDING PROTEIN DPPD"/>
    <property type="match status" value="1"/>
</dbReference>
<dbReference type="FunFam" id="3.40.50.300:FF:000016">
    <property type="entry name" value="Oligopeptide ABC transporter ATP-binding component"/>
    <property type="match status" value="2"/>
</dbReference>
<comment type="subcellular location">
    <subcellularLocation>
        <location evidence="1">Cell inner membrane</location>
        <topology evidence="1">Peripheral membrane protein</topology>
    </subcellularLocation>
</comment>
<evidence type="ECO:0000256" key="5">
    <source>
        <dbReference type="ARBA" id="ARBA00022741"/>
    </source>
</evidence>